<keyword evidence="1" id="KW-0732">Signal</keyword>
<evidence type="ECO:0000313" key="3">
    <source>
        <dbReference type="Proteomes" id="UP000293638"/>
    </source>
</evidence>
<evidence type="ECO:0000256" key="1">
    <source>
        <dbReference type="SAM" id="SignalP"/>
    </source>
</evidence>
<dbReference type="OrthoDB" id="2060074at2"/>
<dbReference type="InterPro" id="IPR050490">
    <property type="entry name" value="Bact_solute-bd_prot1"/>
</dbReference>
<feature type="signal peptide" evidence="1">
    <location>
        <begin position="1"/>
        <end position="25"/>
    </location>
</feature>
<dbReference type="InterPro" id="IPR006059">
    <property type="entry name" value="SBP"/>
</dbReference>
<dbReference type="RefSeq" id="WP_130491029.1">
    <property type="nucleotide sequence ID" value="NZ_SGXD01000001.1"/>
</dbReference>
<protein>
    <submittedName>
        <fullName evidence="2">Carbohydrate ABC transporter substrate-binding protein (CUT1 family)</fullName>
    </submittedName>
</protein>
<reference evidence="2 3" key="1">
    <citation type="submission" date="2019-02" db="EMBL/GenBank/DDBJ databases">
        <title>Genomic Encyclopedia of Type Strains, Phase IV (KMG-IV): sequencing the most valuable type-strain genomes for metagenomic binning, comparative biology and taxonomic classification.</title>
        <authorList>
            <person name="Goeker M."/>
        </authorList>
    </citation>
    <scope>NUCLEOTIDE SEQUENCE [LARGE SCALE GENOMIC DNA]</scope>
    <source>
        <strain evidence="2 3">DSM 45622</strain>
    </source>
</reference>
<dbReference type="PROSITE" id="PS51257">
    <property type="entry name" value="PROKAR_LIPOPROTEIN"/>
    <property type="match status" value="1"/>
</dbReference>
<dbReference type="EMBL" id="SGXD01000001">
    <property type="protein sequence ID" value="RZS90901.1"/>
    <property type="molecule type" value="Genomic_DNA"/>
</dbReference>
<dbReference type="Gene3D" id="3.40.190.10">
    <property type="entry name" value="Periplasmic binding protein-like II"/>
    <property type="match status" value="1"/>
</dbReference>
<organism evidence="2 3">
    <name type="scientific">Motilibacter rhizosphaerae</name>
    <dbReference type="NCBI Taxonomy" id="598652"/>
    <lineage>
        <taxon>Bacteria</taxon>
        <taxon>Bacillati</taxon>
        <taxon>Actinomycetota</taxon>
        <taxon>Actinomycetes</taxon>
        <taxon>Motilibacterales</taxon>
        <taxon>Motilibacteraceae</taxon>
        <taxon>Motilibacter</taxon>
    </lineage>
</organism>
<gene>
    <name evidence="2" type="ORF">EV189_0131</name>
</gene>
<dbReference type="Proteomes" id="UP000293638">
    <property type="component" value="Unassembled WGS sequence"/>
</dbReference>
<feature type="chain" id="PRO_5038808336" evidence="1">
    <location>
        <begin position="26"/>
        <end position="440"/>
    </location>
</feature>
<proteinExistence type="predicted"/>
<accession>A0A4Q7NUM6</accession>
<keyword evidence="3" id="KW-1185">Reference proteome</keyword>
<comment type="caution">
    <text evidence="2">The sequence shown here is derived from an EMBL/GenBank/DDBJ whole genome shotgun (WGS) entry which is preliminary data.</text>
</comment>
<dbReference type="AlphaFoldDB" id="A0A4Q7NUM6"/>
<sequence>MAQRRSPRYAGAAGAALLLTVAACGGGGGSSSASTATKDVTITVVLAVDPPPKATLDAFTAQTGIKVKWANIDWDSLQTKISAAATAHTYFADATDVDWSRVGQLGKLGWFLPMEKYLDTKGMAADVPQLASFTEGGHVVGIPYDASFMVTTVNTELLKKAGVTSTPTTIGQFTAAMEQAKAKGVVQYPLNIPFAAAEGLSTYWYQTTGAFGGAILDAQGKPQFTDPSSAGYKAAQWMVDALKKGLVPPGNINVLDSQSQQTLMAKGQVVSTFSDYSGNVGSLYDLPASSSVVKKVTYIPTPGATGVGPNLSNPDGIGIPKQAKYPAAAAKFISWFTDPANQVDFSGANGPDKALSGYAMPSHLSAVQRITAKGTLIGGDVLSTLLKDSKPVFPGGAPAWYPEFSNAVYTNLHDAATGSKSVAEAIKAIAALATARAGGS</sequence>
<dbReference type="SUPFAM" id="SSF53850">
    <property type="entry name" value="Periplasmic binding protein-like II"/>
    <property type="match status" value="1"/>
</dbReference>
<dbReference type="Pfam" id="PF01547">
    <property type="entry name" value="SBP_bac_1"/>
    <property type="match status" value="1"/>
</dbReference>
<dbReference type="PANTHER" id="PTHR43649">
    <property type="entry name" value="ARABINOSE-BINDING PROTEIN-RELATED"/>
    <property type="match status" value="1"/>
</dbReference>
<evidence type="ECO:0000313" key="2">
    <source>
        <dbReference type="EMBL" id="RZS90901.1"/>
    </source>
</evidence>
<name>A0A4Q7NUM6_9ACTN</name>
<dbReference type="PANTHER" id="PTHR43649:SF12">
    <property type="entry name" value="DIACETYLCHITOBIOSE BINDING PROTEIN DASA"/>
    <property type="match status" value="1"/>
</dbReference>